<accession>A0AA51X4T4</accession>
<evidence type="ECO:0000313" key="3">
    <source>
        <dbReference type="EMBL" id="WNB17220.1"/>
    </source>
</evidence>
<dbReference type="Proteomes" id="UP001232019">
    <property type="component" value="Chromosome"/>
</dbReference>
<dbReference type="InterPro" id="IPR050491">
    <property type="entry name" value="AmpC-like"/>
</dbReference>
<sequence>MKVKSVILLAFVGLSLVYCKEDRESDNKINQPTSFTILDTYMTALTDLKQFNGVLLVEDSAGHVFSKAYNIEAEIPTLKVSVQHQFDLRSIAKLFAKASLVKLEHEGKLAFDQKLSDFFPEFPRGDEITIDQLMHHQSGLGREFKNYEGKGIDLSPEQVVELAHQEKLEFEPGSDSRYSNIGFQLLYKIIGEKSGGTYANYLRNNFFDPLKMKNSGSHYLDPKGQLNKYAFGHTEKNDSIQLVGEDESDMQQGHTFSTVEDMKKFLDFITENKLYNELAEDNIITHAGGTKGKRAWVYTDLQKGYKIIFLANYDNIPFSNLTKDLISIMDGGDVEIPKEVNRKAIEVPSSILEKYVGTYDFVDAGHIVISVKLEEGKLNAYQKGNFAGELIPENDSTFFWDPKSKESFIFTKDKEGNSIALMDFQGVRWQGILIE</sequence>
<dbReference type="GO" id="GO:0016787">
    <property type="term" value="F:hydrolase activity"/>
    <property type="evidence" value="ECO:0007669"/>
    <property type="project" value="UniProtKB-KW"/>
</dbReference>
<dbReference type="EMBL" id="CP129968">
    <property type="protein sequence ID" value="WNB17220.1"/>
    <property type="molecule type" value="Genomic_DNA"/>
</dbReference>
<dbReference type="Pfam" id="PF11954">
    <property type="entry name" value="DUF3471"/>
    <property type="match status" value="1"/>
</dbReference>
<feature type="domain" description="Peptidase S12 Pab87-related C-terminal" evidence="2">
    <location>
        <begin position="342"/>
        <end position="422"/>
    </location>
</feature>
<name>A0AA51X4T4_9BACT</name>
<dbReference type="KEGG" id="marp:QYS47_33280"/>
<proteinExistence type="predicted"/>
<dbReference type="Gene3D" id="3.40.710.10">
    <property type="entry name" value="DD-peptidase/beta-lactamase superfamily"/>
    <property type="match status" value="1"/>
</dbReference>
<evidence type="ECO:0000259" key="2">
    <source>
        <dbReference type="Pfam" id="PF11954"/>
    </source>
</evidence>
<protein>
    <submittedName>
        <fullName evidence="3">Serine hydrolase</fullName>
    </submittedName>
</protein>
<gene>
    <name evidence="3" type="ORF">QYS47_33280</name>
</gene>
<dbReference type="SUPFAM" id="SSF56601">
    <property type="entry name" value="beta-lactamase/transpeptidase-like"/>
    <property type="match status" value="1"/>
</dbReference>
<dbReference type="InterPro" id="IPR021860">
    <property type="entry name" value="Peptidase_S12_Pab87-rel_C"/>
</dbReference>
<dbReference type="AlphaFoldDB" id="A0AA51X4T4"/>
<keyword evidence="3" id="KW-0378">Hydrolase</keyword>
<dbReference type="PANTHER" id="PTHR46825">
    <property type="entry name" value="D-ALANYL-D-ALANINE-CARBOXYPEPTIDASE/ENDOPEPTIDASE AMPH"/>
    <property type="match status" value="1"/>
</dbReference>
<dbReference type="PANTHER" id="PTHR46825:SF9">
    <property type="entry name" value="BETA-LACTAMASE-RELATED DOMAIN-CONTAINING PROTEIN"/>
    <property type="match status" value="1"/>
</dbReference>
<evidence type="ECO:0000259" key="1">
    <source>
        <dbReference type="Pfam" id="PF00144"/>
    </source>
</evidence>
<dbReference type="InterPro" id="IPR001466">
    <property type="entry name" value="Beta-lactam-related"/>
</dbReference>
<reference evidence="3" key="1">
    <citation type="submission" date="2023-08" db="EMBL/GenBank/DDBJ databases">
        <title>Comparative genomics and taxonomic characterization of three novel marine species of genus Marivirga.</title>
        <authorList>
            <person name="Muhammad N."/>
            <person name="Kim S.-G."/>
        </authorList>
    </citation>
    <scope>NUCLEOTIDE SEQUENCE</scope>
    <source>
        <strain evidence="3">BKB1-2</strain>
    </source>
</reference>
<dbReference type="Pfam" id="PF00144">
    <property type="entry name" value="Beta-lactamase"/>
    <property type="match status" value="1"/>
</dbReference>
<dbReference type="InterPro" id="IPR012338">
    <property type="entry name" value="Beta-lactam/transpept-like"/>
</dbReference>
<dbReference type="RefSeq" id="WP_322346613.1">
    <property type="nucleotide sequence ID" value="NZ_CP129968.2"/>
</dbReference>
<feature type="domain" description="Beta-lactamase-related" evidence="1">
    <location>
        <begin position="64"/>
        <end position="272"/>
    </location>
</feature>
<organism evidence="3">
    <name type="scientific">Marivirga arenosa</name>
    <dbReference type="NCBI Taxonomy" id="3059076"/>
    <lineage>
        <taxon>Bacteria</taxon>
        <taxon>Pseudomonadati</taxon>
        <taxon>Bacteroidota</taxon>
        <taxon>Cytophagia</taxon>
        <taxon>Cytophagales</taxon>
        <taxon>Marivirgaceae</taxon>
        <taxon>Marivirga</taxon>
    </lineage>
</organism>